<feature type="compositionally biased region" description="Polar residues" evidence="2">
    <location>
        <begin position="947"/>
        <end position="957"/>
    </location>
</feature>
<gene>
    <name evidence="3" type="ORF">PV328_005644</name>
</gene>
<keyword evidence="4" id="KW-1185">Reference proteome</keyword>
<feature type="region of interest" description="Disordered" evidence="2">
    <location>
        <begin position="807"/>
        <end position="828"/>
    </location>
</feature>
<feature type="compositionally biased region" description="Polar residues" evidence="2">
    <location>
        <begin position="807"/>
        <end position="820"/>
    </location>
</feature>
<feature type="coiled-coil region" evidence="1">
    <location>
        <begin position="858"/>
        <end position="885"/>
    </location>
</feature>
<evidence type="ECO:0000256" key="1">
    <source>
        <dbReference type="SAM" id="Coils"/>
    </source>
</evidence>
<feature type="coiled-coil region" evidence="1">
    <location>
        <begin position="136"/>
        <end position="177"/>
    </location>
</feature>
<dbReference type="AlphaFoldDB" id="A0AA39FN51"/>
<feature type="coiled-coil region" evidence="1">
    <location>
        <begin position="736"/>
        <end position="798"/>
    </location>
</feature>
<name>A0AA39FN51_9HYME</name>
<reference evidence="3" key="1">
    <citation type="journal article" date="2023" name="bioRxiv">
        <title>Scaffold-level genome assemblies of two parasitoid biocontrol wasps reveal the parthenogenesis mechanism and an associated novel virus.</title>
        <authorList>
            <person name="Inwood S."/>
            <person name="Skelly J."/>
            <person name="Guhlin J."/>
            <person name="Harrop T."/>
            <person name="Goldson S."/>
            <person name="Dearden P."/>
        </authorList>
    </citation>
    <scope>NUCLEOTIDE SEQUENCE</scope>
    <source>
        <strain evidence="3">Irish</strain>
        <tissue evidence="3">Whole body</tissue>
    </source>
</reference>
<evidence type="ECO:0000313" key="4">
    <source>
        <dbReference type="Proteomes" id="UP001168990"/>
    </source>
</evidence>
<feature type="region of interest" description="Disordered" evidence="2">
    <location>
        <begin position="931"/>
        <end position="957"/>
    </location>
</feature>
<protein>
    <submittedName>
        <fullName evidence="3">Uncharacterized protein</fullName>
    </submittedName>
</protein>
<sequence>MQSSSMNKVSPERTKNNIVMSHNSEIACCSAVDPATGDICGEQTGLQILNEFREFYEERIRRVDINSDNGVEEKMKIMMEWIKDLDAQNTMLVCTVEELEEAACGRVKMLEEKLKHTSSALTDNMPQYIKPSETILNDVHKRINQLEAEEEMLKLKVVNLQSDIRGLLELIRRANMENCWRLDGIKFYEINQRDIPIPDESSYGQAMGDCNNIDIMTQQLQLLSEKEKKSIKYQDELQDKVAYLNEKLQDREEKIQKLMSKFEDLKDSFKKQTETNADMNYDTTQIIRLLDMEESDLVTVENSSEDIHKKIINQDDAQVYQKFQNELEEKTREIMRLTHQLNKLDKESLESREALAIEVAGKHDTVMNLRQQVNKLEENGRQLQMQLHFKEDIIKNMRTEMKLLKTKMGTIALKSPKKSHINASPTSQRVTWSDSTSNETLGEIKAKNNNLLTTLLELKTILISEHSVLKEKIQELHNILYHTTLMEKTAADKYLGAEHSMVDDMLAMMEKYRDGVIENNDQKSLTTNAAFNCNDKLMKVIDTLSDLCMNKNKRILDLEYVIEDARKKNEQTSQSSECKHSICDNSEITRQQFNEMEEFRVCTVEAQAATEDLREEIDVVTCNLNCRNQLFNDLCNSIEKICDIIARTKQNISAVINSVKAHIEEKILANKTIKLGHDKLKDMKNEINEARSKDNGREHEFDIYNKSYDSIMDEVEYIVCNLDVFISKEDYSITLLEELRDHVNSVEDNFEEIQREADRVLQENKIAQKVIDEKTKKLDKLEQELDYAHTRMQETLENIVFINQQNESSNGHSCSTTDDASSIHKSDEHSQLSAAEIVQLKNSLCSKDKLLEHKDEVIRIQKDSIEMTQEEYKDLRQRLQSKIDAQVDIINQCIQEKMKLLEQNQLQNQTIKHLQDAVVDAKRNLNRQLPQKSTMDFGDGWNPNTPPVFNNGNVHDV</sequence>
<reference evidence="3" key="2">
    <citation type="submission" date="2023-03" db="EMBL/GenBank/DDBJ databases">
        <authorList>
            <person name="Inwood S.N."/>
            <person name="Skelly J.G."/>
            <person name="Guhlin J."/>
            <person name="Harrop T.W.R."/>
            <person name="Goldson S.G."/>
            <person name="Dearden P.K."/>
        </authorList>
    </citation>
    <scope>NUCLEOTIDE SEQUENCE</scope>
    <source>
        <strain evidence="3">Irish</strain>
        <tissue evidence="3">Whole body</tissue>
    </source>
</reference>
<keyword evidence="1" id="KW-0175">Coiled coil</keyword>
<feature type="coiled-coil region" evidence="1">
    <location>
        <begin position="313"/>
        <end position="386"/>
    </location>
</feature>
<dbReference type="EMBL" id="JAQQBS010000002">
    <property type="protein sequence ID" value="KAK0172309.1"/>
    <property type="molecule type" value="Genomic_DNA"/>
</dbReference>
<comment type="caution">
    <text evidence="3">The sequence shown here is derived from an EMBL/GenBank/DDBJ whole genome shotgun (WGS) entry which is preliminary data.</text>
</comment>
<proteinExistence type="predicted"/>
<accession>A0AA39FN51</accession>
<dbReference type="Proteomes" id="UP001168990">
    <property type="component" value="Unassembled WGS sequence"/>
</dbReference>
<evidence type="ECO:0000256" key="2">
    <source>
        <dbReference type="SAM" id="MobiDB-lite"/>
    </source>
</evidence>
<organism evidence="3 4">
    <name type="scientific">Microctonus aethiopoides</name>
    <dbReference type="NCBI Taxonomy" id="144406"/>
    <lineage>
        <taxon>Eukaryota</taxon>
        <taxon>Metazoa</taxon>
        <taxon>Ecdysozoa</taxon>
        <taxon>Arthropoda</taxon>
        <taxon>Hexapoda</taxon>
        <taxon>Insecta</taxon>
        <taxon>Pterygota</taxon>
        <taxon>Neoptera</taxon>
        <taxon>Endopterygota</taxon>
        <taxon>Hymenoptera</taxon>
        <taxon>Apocrita</taxon>
        <taxon>Ichneumonoidea</taxon>
        <taxon>Braconidae</taxon>
        <taxon>Euphorinae</taxon>
        <taxon>Microctonus</taxon>
    </lineage>
</organism>
<evidence type="ECO:0000313" key="3">
    <source>
        <dbReference type="EMBL" id="KAK0172309.1"/>
    </source>
</evidence>
<feature type="coiled-coil region" evidence="1">
    <location>
        <begin position="234"/>
        <end position="268"/>
    </location>
</feature>